<dbReference type="PROSITE" id="PS51450">
    <property type="entry name" value="LRR"/>
    <property type="match status" value="1"/>
</dbReference>
<feature type="domain" description="G-protein coupled receptors family 1 profile" evidence="15">
    <location>
        <begin position="1278"/>
        <end position="1563"/>
    </location>
</feature>
<evidence type="ECO:0000256" key="8">
    <source>
        <dbReference type="ARBA" id="ARBA00023136"/>
    </source>
</evidence>
<evidence type="ECO:0000259" key="14">
    <source>
        <dbReference type="PROSITE" id="PS01180"/>
    </source>
</evidence>
<evidence type="ECO:0000256" key="4">
    <source>
        <dbReference type="ARBA" id="ARBA00022692"/>
    </source>
</evidence>
<dbReference type="SMART" id="SM00192">
    <property type="entry name" value="LDLa"/>
    <property type="match status" value="7"/>
</dbReference>
<dbReference type="PROSITE" id="PS01209">
    <property type="entry name" value="LDLRA_1"/>
    <property type="match status" value="3"/>
</dbReference>
<evidence type="ECO:0000256" key="5">
    <source>
        <dbReference type="ARBA" id="ARBA00022737"/>
    </source>
</evidence>
<dbReference type="EnsemblMetazoa" id="XM_038196800.1">
    <property type="protein sequence ID" value="XP_038052728.1"/>
    <property type="gene ID" value="LOC119725396"/>
</dbReference>
<evidence type="ECO:0000256" key="13">
    <source>
        <dbReference type="SAM" id="Phobius"/>
    </source>
</evidence>
<keyword evidence="4 13" id="KW-0812">Transmembrane</keyword>
<dbReference type="GO" id="GO:0008528">
    <property type="term" value="F:G protein-coupled peptide receptor activity"/>
    <property type="evidence" value="ECO:0007669"/>
    <property type="project" value="TreeGrafter"/>
</dbReference>
<keyword evidence="17" id="KW-1185">Reference proteome</keyword>
<dbReference type="SUPFAM" id="SSF52058">
    <property type="entry name" value="L domain-like"/>
    <property type="match status" value="1"/>
</dbReference>
<feature type="disulfide bond" evidence="12">
    <location>
        <begin position="1019"/>
        <end position="1031"/>
    </location>
</feature>
<evidence type="ECO:0000256" key="3">
    <source>
        <dbReference type="ARBA" id="ARBA00022614"/>
    </source>
</evidence>
<dbReference type="RefSeq" id="XP_038052728.1">
    <property type="nucleotide sequence ID" value="XM_038196800.1"/>
</dbReference>
<dbReference type="PRINTS" id="PR00261">
    <property type="entry name" value="LDLRECEPTOR"/>
</dbReference>
<dbReference type="InterPro" id="IPR036055">
    <property type="entry name" value="LDL_receptor-like_sf"/>
</dbReference>
<dbReference type="SMART" id="SM00369">
    <property type="entry name" value="LRR_TYP"/>
    <property type="match status" value="2"/>
</dbReference>
<dbReference type="Gene3D" id="4.10.400.10">
    <property type="entry name" value="Low-density Lipoprotein Receptor"/>
    <property type="match status" value="6"/>
</dbReference>
<dbReference type="Pfam" id="PF13855">
    <property type="entry name" value="LRR_8"/>
    <property type="match status" value="1"/>
</dbReference>
<feature type="disulfide bond" evidence="12">
    <location>
        <begin position="654"/>
        <end position="669"/>
    </location>
</feature>
<evidence type="ECO:0008006" key="18">
    <source>
        <dbReference type="Google" id="ProtNLM"/>
    </source>
</evidence>
<keyword evidence="6 13" id="KW-1133">Transmembrane helix</keyword>
<dbReference type="Gene3D" id="1.20.1070.10">
    <property type="entry name" value="Rhodopsin 7-helix transmembrane proteins"/>
    <property type="match status" value="1"/>
</dbReference>
<dbReference type="InterPro" id="IPR017452">
    <property type="entry name" value="GPCR_Rhodpsn_7TM"/>
</dbReference>
<dbReference type="SUPFAM" id="SSF57424">
    <property type="entry name" value="LDL receptor-like module"/>
    <property type="match status" value="5"/>
</dbReference>
<dbReference type="InterPro" id="IPR023415">
    <property type="entry name" value="LDLR_class-A_CS"/>
</dbReference>
<dbReference type="PANTHER" id="PTHR24372:SF77">
    <property type="entry name" value="G-PROTEIN COUPLED RECEPTORS FAMILY 1 PROFILE DOMAIN-CONTAINING PROTEIN"/>
    <property type="match status" value="1"/>
</dbReference>
<dbReference type="OrthoDB" id="5981530at2759"/>
<feature type="domain" description="CUB" evidence="14">
    <location>
        <begin position="710"/>
        <end position="822"/>
    </location>
</feature>
<evidence type="ECO:0000256" key="2">
    <source>
        <dbReference type="ARBA" id="ARBA00022475"/>
    </source>
</evidence>
<evidence type="ECO:0000256" key="7">
    <source>
        <dbReference type="ARBA" id="ARBA00023040"/>
    </source>
</evidence>
<dbReference type="OMA" id="IACIHET"/>
<feature type="domain" description="CUB" evidence="14">
    <location>
        <begin position="861"/>
        <end position="969"/>
    </location>
</feature>
<dbReference type="InterPro" id="IPR000859">
    <property type="entry name" value="CUB_dom"/>
</dbReference>
<feature type="transmembrane region" description="Helical" evidence="13">
    <location>
        <begin position="1300"/>
        <end position="1323"/>
    </location>
</feature>
<evidence type="ECO:0000259" key="15">
    <source>
        <dbReference type="PROSITE" id="PS50262"/>
    </source>
</evidence>
<dbReference type="GeneID" id="119725396"/>
<dbReference type="InterPro" id="IPR003591">
    <property type="entry name" value="Leu-rich_rpt_typical-subtyp"/>
</dbReference>
<keyword evidence="3" id="KW-0433">Leucine-rich repeat</keyword>
<keyword evidence="2" id="KW-1003">Cell membrane</keyword>
<dbReference type="Pfam" id="PF00431">
    <property type="entry name" value="CUB"/>
    <property type="match status" value="2"/>
</dbReference>
<dbReference type="GO" id="GO:0007189">
    <property type="term" value="P:adenylate cyclase-activating G protein-coupled receptor signaling pathway"/>
    <property type="evidence" value="ECO:0007669"/>
    <property type="project" value="TreeGrafter"/>
</dbReference>
<dbReference type="Gene3D" id="2.60.120.290">
    <property type="entry name" value="Spermadhesin, CUB domain"/>
    <property type="match status" value="2"/>
</dbReference>
<evidence type="ECO:0000256" key="11">
    <source>
        <dbReference type="ARBA" id="ARBA00023224"/>
    </source>
</evidence>
<feature type="transmembrane region" description="Helical" evidence="13">
    <location>
        <begin position="1458"/>
        <end position="1486"/>
    </location>
</feature>
<sequence>MHIVDANHTLSISTSSQDPFQHSLYKQYCWNITSTERMGLRAACQFFQSWPNSIYASMRDGVPGAPQLYSFSENLPAEMFTARGQIEIHLILSNSAVASASCEVQPYPDNSGLICGYGDIALDDRHLLSVSIPDNQVSWECVWLITVAQRDSFVVFLDLLSLNLQNYQKLSFGRGHDTSNRSSLLTEIDSGTFKSDNGSSYFFFDRNLWISLTSFFHLGNGEERIQTILLRLENLTSVEVECATGQVLCTIDSKCIPMHAVCDGKAHCSDYTDEGGNCDYCGASDLVLHLEEPLTILANASQVVGTSSTHFTGFYGIYPGSDGPVPDNSSSDGVMVTHYNEEPMQFECVWRLTEPAGTRIRLVVEKFSGNQIVLTVGNGYDPVNEIPILVLDTNSGSFFLPAQVLSSGQGMWLTLGLSRSYGYLSELRLVFTTYNTTDCDVSEFACPSGLSCLENASHVCNGERECPGYGDELGCGLCEKHHFECALTGECVPRYQICNGKADCYDRSDEFLCGYCGNETTRTRPNVTYAIEHNNPRVECLWKVESDVGTKIQANIQKLPRLCRVTFVTTSDPDDLDKIRTIRTVGSASSYKKTNYPTSISTNESVMVIVKECFTSGYADVLAIDVRQFTDVECLPNQQRCSSGIACIHETAVCDGLADCPEYSDEIGCGNCSESEFHCRSGDQCVSSDRLCDGNIDCADFSDEFDCGPCGEGIFDLAGNRSFNISSPGWPIDEYPDQLQCFWLVVAEVGYRIVLIFTEFLIEEGYDYFFCSNGVGFEDSIFEASGKYFPISLASSGNTMFAKFTSDLSVRKKGFLLNVEQKPAKYVSCGEDEIACKKDELVCVRNDTSERGRPLCSRDECGMGRYSIWSYPVSFTSPGYPSNYPNDIHCIWEIVARKSESILVSIEEFDTERNSDKVQFFVNASTEAFELDGTTKVRTIAFNATTVKVHFISDLSVTNSGFWFMLNGNYSLKSEKPCPDARLFDCGDGSCLSVDARCDGFVDCQTDGRDELDCEMVSCPDFFLCNNSVKCIYWPMVCDGNPDCPNADDETERECVTHRCPTECKCKMNGIFEVACIGGWNQTTIGRIATKVEDLTLSGANVSVLDAGLFKEFSELRILRLINNSISNFEPGTFDGLQNLTTLNISGNLITSFEADWFHELKDLQSLLAQNMSFDWIRNGAFNGLKKLKIMVLIRGKSSLKTAVEVEKDALTDLESFEMLYVDDYRLCCEFVELLPHFPVTNCKTTEAQPPLNLCGDLMRNQLLRVSMWVLGLSALIGNAVVIIWRCFQGEEKGGRRTHSFFVFNLAISDLMMGVYMLIIAGADIHFGEDYSNEASEWRSSIVCKIAGVLSVLSSEASVFFVTLISLNCFFSIVFPFSRFRIRQKSATVMITIIWLAAVCVSVGPTVFVGSDSEVYGLSDVCIGLPLTTVPTSYDTKQHNLGDSNTIPIPVGQGNQPAWIYSIILFLGVNLLCFVVVLGCYVAIFVKVKRTASRVRNSAHRDREIKMAIKMALIVGTDFACWMPVIIMGILSQTGAVDIGPDMYAWIVVFILPINSSLNPYLYTVYTVVVNRRHALNSELMKSRFTTEMKTKSLETLSSSLSDTNKQS</sequence>
<feature type="transmembrane region" description="Helical" evidence="13">
    <location>
        <begin position="1543"/>
        <end position="1563"/>
    </location>
</feature>
<dbReference type="SUPFAM" id="SSF49854">
    <property type="entry name" value="Spermadhesin, CUB domain"/>
    <property type="match status" value="2"/>
</dbReference>
<keyword evidence="11" id="KW-0807">Transducer</keyword>
<dbReference type="Proteomes" id="UP000887568">
    <property type="component" value="Unplaced"/>
</dbReference>
<dbReference type="Pfam" id="PF00001">
    <property type="entry name" value="7tm_1"/>
    <property type="match status" value="1"/>
</dbReference>
<reference evidence="16" key="1">
    <citation type="submission" date="2022-11" db="UniProtKB">
        <authorList>
            <consortium name="EnsemblMetazoa"/>
        </authorList>
    </citation>
    <scope>IDENTIFICATION</scope>
</reference>
<dbReference type="SMART" id="SM00042">
    <property type="entry name" value="CUB"/>
    <property type="match status" value="2"/>
</dbReference>
<dbReference type="PANTHER" id="PTHR24372">
    <property type="entry name" value="GLYCOPROTEIN HORMONE RECEPTOR"/>
    <property type="match status" value="1"/>
</dbReference>
<keyword evidence="9 12" id="KW-1015">Disulfide bond</keyword>
<feature type="transmembrane region" description="Helical" evidence="13">
    <location>
        <begin position="1389"/>
        <end position="1409"/>
    </location>
</feature>
<dbReference type="InterPro" id="IPR032675">
    <property type="entry name" value="LRR_dom_sf"/>
</dbReference>
<dbReference type="Pfam" id="PF00057">
    <property type="entry name" value="Ldl_recept_a"/>
    <property type="match status" value="3"/>
</dbReference>
<feature type="transmembrane region" description="Helical" evidence="13">
    <location>
        <begin position="1357"/>
        <end position="1377"/>
    </location>
</feature>
<organism evidence="16 17">
    <name type="scientific">Patiria miniata</name>
    <name type="common">Bat star</name>
    <name type="synonym">Asterina miniata</name>
    <dbReference type="NCBI Taxonomy" id="46514"/>
    <lineage>
        <taxon>Eukaryota</taxon>
        <taxon>Metazoa</taxon>
        <taxon>Echinodermata</taxon>
        <taxon>Eleutherozoa</taxon>
        <taxon>Asterozoa</taxon>
        <taxon>Asteroidea</taxon>
        <taxon>Valvatacea</taxon>
        <taxon>Valvatida</taxon>
        <taxon>Asterinidae</taxon>
        <taxon>Patiria</taxon>
    </lineage>
</organism>
<dbReference type="SUPFAM" id="SSF81321">
    <property type="entry name" value="Family A G protein-coupled receptor-like"/>
    <property type="match status" value="1"/>
</dbReference>
<evidence type="ECO:0000256" key="10">
    <source>
        <dbReference type="ARBA" id="ARBA00023170"/>
    </source>
</evidence>
<evidence type="ECO:0000256" key="12">
    <source>
        <dbReference type="PROSITE-ProRule" id="PRU00124"/>
    </source>
</evidence>
<dbReference type="GO" id="GO:0005886">
    <property type="term" value="C:plasma membrane"/>
    <property type="evidence" value="ECO:0007669"/>
    <property type="project" value="UniProtKB-SubCell"/>
</dbReference>
<dbReference type="InterPro" id="IPR000276">
    <property type="entry name" value="GPCR_Rhodpsn"/>
</dbReference>
<dbReference type="CDD" id="cd00112">
    <property type="entry name" value="LDLa"/>
    <property type="match status" value="6"/>
</dbReference>
<name>A0A913ZLQ1_PATMI</name>
<keyword evidence="7" id="KW-0297">G-protein coupled receptor</keyword>
<keyword evidence="10" id="KW-0675">Receptor</keyword>
<evidence type="ECO:0000313" key="17">
    <source>
        <dbReference type="Proteomes" id="UP000887568"/>
    </source>
</evidence>
<evidence type="ECO:0000256" key="1">
    <source>
        <dbReference type="ARBA" id="ARBA00004651"/>
    </source>
</evidence>
<dbReference type="PROSITE" id="PS50262">
    <property type="entry name" value="G_PROTEIN_RECEP_F1_2"/>
    <property type="match status" value="1"/>
</dbReference>
<keyword evidence="8 13" id="KW-0472">Membrane</keyword>
<dbReference type="CDD" id="cd00041">
    <property type="entry name" value="CUB"/>
    <property type="match status" value="2"/>
</dbReference>
<proteinExistence type="predicted"/>
<dbReference type="Gene3D" id="3.80.10.10">
    <property type="entry name" value="Ribonuclease Inhibitor"/>
    <property type="match status" value="1"/>
</dbReference>
<dbReference type="InterPro" id="IPR002172">
    <property type="entry name" value="LDrepeatLR_classA_rpt"/>
</dbReference>
<comment type="subcellular location">
    <subcellularLocation>
        <location evidence="1">Cell membrane</location>
        <topology evidence="1">Multi-pass membrane protein</topology>
    </subcellularLocation>
</comment>
<feature type="disulfide bond" evidence="12">
    <location>
        <begin position="986"/>
        <end position="1004"/>
    </location>
</feature>
<dbReference type="InterPro" id="IPR001611">
    <property type="entry name" value="Leu-rich_rpt"/>
</dbReference>
<feature type="disulfide bond" evidence="12">
    <location>
        <begin position="692"/>
        <end position="707"/>
    </location>
</feature>
<feature type="transmembrane region" description="Helical" evidence="13">
    <location>
        <begin position="1268"/>
        <end position="1288"/>
    </location>
</feature>
<keyword evidence="5" id="KW-0677">Repeat</keyword>
<dbReference type="GO" id="GO:0009755">
    <property type="term" value="P:hormone-mediated signaling pathway"/>
    <property type="evidence" value="ECO:0007669"/>
    <property type="project" value="TreeGrafter"/>
</dbReference>
<accession>A0A913ZLQ1</accession>
<dbReference type="InterPro" id="IPR035914">
    <property type="entry name" value="Sperma_CUB_dom_sf"/>
</dbReference>
<feature type="transmembrane region" description="Helical" evidence="13">
    <location>
        <begin position="1507"/>
        <end position="1531"/>
    </location>
</feature>
<evidence type="ECO:0000256" key="9">
    <source>
        <dbReference type="ARBA" id="ARBA00023157"/>
    </source>
</evidence>
<evidence type="ECO:0000313" key="16">
    <source>
        <dbReference type="EnsemblMetazoa" id="XP_038052728.1"/>
    </source>
</evidence>
<dbReference type="FunFam" id="1.20.1070.10:FF:000343">
    <property type="entry name" value="Uncharacterized protein"/>
    <property type="match status" value="1"/>
</dbReference>
<feature type="disulfide bond" evidence="12">
    <location>
        <begin position="498"/>
        <end position="513"/>
    </location>
</feature>
<feature type="disulfide bond" evidence="12">
    <location>
        <begin position="460"/>
        <end position="475"/>
    </location>
</feature>
<evidence type="ECO:0000256" key="6">
    <source>
        <dbReference type="ARBA" id="ARBA00022989"/>
    </source>
</evidence>
<protein>
    <recommendedName>
        <fullName evidence="18">G-protein coupled receptor GRL101</fullName>
    </recommendedName>
</protein>
<dbReference type="PROSITE" id="PS01180">
    <property type="entry name" value="CUB"/>
    <property type="match status" value="2"/>
</dbReference>
<comment type="caution">
    <text evidence="12">Lacks conserved residue(s) required for the propagation of feature annotation.</text>
</comment>
<dbReference type="PROSITE" id="PS50068">
    <property type="entry name" value="LDLRA_2"/>
    <property type="match status" value="7"/>
</dbReference>